<keyword evidence="8" id="KW-1185">Reference proteome</keyword>
<keyword evidence="4" id="KW-0342">GTP-binding</keyword>
<evidence type="ECO:0000313" key="8">
    <source>
        <dbReference type="Proteomes" id="UP000541558"/>
    </source>
</evidence>
<feature type="compositionally biased region" description="Basic and acidic residues" evidence="6">
    <location>
        <begin position="17"/>
        <end position="26"/>
    </location>
</feature>
<name>A0A8H5FFE4_9AGAR</name>
<dbReference type="AlphaFoldDB" id="A0A8H5FFE4"/>
<dbReference type="GO" id="GO:0005741">
    <property type="term" value="C:mitochondrial outer membrane"/>
    <property type="evidence" value="ECO:0007669"/>
    <property type="project" value="TreeGrafter"/>
</dbReference>
<keyword evidence="3" id="KW-0378">Hydrolase</keyword>
<evidence type="ECO:0000256" key="3">
    <source>
        <dbReference type="ARBA" id="ARBA00022801"/>
    </source>
</evidence>
<keyword evidence="2" id="KW-0547">Nucleotide-binding</keyword>
<evidence type="ECO:0000256" key="6">
    <source>
        <dbReference type="SAM" id="MobiDB-lite"/>
    </source>
</evidence>
<sequence length="612" mass="68239">MPGPTPRTRTARKQASKAKESLESRRARQRAHVAPCNTLDEGGNTRCNRPSTSGYPELNRCSEHHNQYLAQHTKYKEAQAEVARIRGERKIPSERDIAECTSRAEAEEAWKWVSSYAEALWVESAERALHSKRFFLEVDEGHEKRIQVLEKKRANANHLIEKLSERALELLIEEHYEAKASDVPKSQETCNHTHPEIHLPHTQAVLATPSLKIPPTANAAIRVDADVDTPATPLPFYRPGGRIRDPVKVIVQSEHPSDIDSLARAKILLAVVEAKRAQEDLAEKRRLLAQRSQHLAEKRLLLEKMLIWKVYLERATEEVEKDATAKAFVTAKSMTSQAVERVGLGRLGVKSSSISMPPYPGLTGILDYTRQTRRALLASVDEAVQIAEDEARIVTKSGMEKFRALSNQYLPGDGGYTLVFKPEAMFNGRRLGTEGVNGQRFPGACNHAGNTIINGGQRGPSPTRPTQRRAMKVVAIGLGSMTLFRGPILGARALLEGIVRVMDLLSTDTAKKWAAPIFGAVTLGAIAYLPLDFYLPWIPRIVGRLVEASIIWDSDGSEPPVSFVDAHAARVAEETRKVLSNAKWDLRERFRRLIDQLSNEVRSAEWTERKGS</sequence>
<reference evidence="7 8" key="1">
    <citation type="journal article" date="2020" name="ISME J.">
        <title>Uncovering the hidden diversity of litter-decomposition mechanisms in mushroom-forming fungi.</title>
        <authorList>
            <person name="Floudas D."/>
            <person name="Bentzer J."/>
            <person name="Ahren D."/>
            <person name="Johansson T."/>
            <person name="Persson P."/>
            <person name="Tunlid A."/>
        </authorList>
    </citation>
    <scope>NUCLEOTIDE SEQUENCE [LARGE SCALE GENOMIC DNA]</scope>
    <source>
        <strain evidence="7 8">CBS 175.51</strain>
    </source>
</reference>
<evidence type="ECO:0000313" key="7">
    <source>
        <dbReference type="EMBL" id="KAF5334799.1"/>
    </source>
</evidence>
<evidence type="ECO:0000256" key="2">
    <source>
        <dbReference type="ARBA" id="ARBA00022741"/>
    </source>
</evidence>
<comment type="caution">
    <text evidence="7">The sequence shown here is derived from an EMBL/GenBank/DDBJ whole genome shotgun (WGS) entry which is preliminary data.</text>
</comment>
<dbReference type="GO" id="GO:0008053">
    <property type="term" value="P:mitochondrial fusion"/>
    <property type="evidence" value="ECO:0007669"/>
    <property type="project" value="TreeGrafter"/>
</dbReference>
<gene>
    <name evidence="7" type="ORF">D9611_012921</name>
</gene>
<dbReference type="GO" id="GO:0005525">
    <property type="term" value="F:GTP binding"/>
    <property type="evidence" value="ECO:0007669"/>
    <property type="project" value="UniProtKB-KW"/>
</dbReference>
<evidence type="ECO:0000256" key="1">
    <source>
        <dbReference type="ARBA" id="ARBA00004370"/>
    </source>
</evidence>
<protein>
    <submittedName>
        <fullName evidence="7">Uncharacterized protein</fullName>
    </submittedName>
</protein>
<dbReference type="InterPro" id="IPR027094">
    <property type="entry name" value="Mitofusin_fam"/>
</dbReference>
<dbReference type="GO" id="GO:0003924">
    <property type="term" value="F:GTPase activity"/>
    <property type="evidence" value="ECO:0007669"/>
    <property type="project" value="InterPro"/>
</dbReference>
<dbReference type="PANTHER" id="PTHR10465:SF0">
    <property type="entry name" value="SARCALUMENIN"/>
    <property type="match status" value="1"/>
</dbReference>
<keyword evidence="5" id="KW-0472">Membrane</keyword>
<accession>A0A8H5FFE4</accession>
<evidence type="ECO:0000256" key="4">
    <source>
        <dbReference type="ARBA" id="ARBA00023134"/>
    </source>
</evidence>
<evidence type="ECO:0000256" key="5">
    <source>
        <dbReference type="ARBA" id="ARBA00023136"/>
    </source>
</evidence>
<proteinExistence type="predicted"/>
<dbReference type="OrthoDB" id="10586961at2759"/>
<dbReference type="PANTHER" id="PTHR10465">
    <property type="entry name" value="TRANSMEMBRANE GTPASE FZO1"/>
    <property type="match status" value="1"/>
</dbReference>
<dbReference type="EMBL" id="JAACJK010000066">
    <property type="protein sequence ID" value="KAF5334799.1"/>
    <property type="molecule type" value="Genomic_DNA"/>
</dbReference>
<dbReference type="Proteomes" id="UP000541558">
    <property type="component" value="Unassembled WGS sequence"/>
</dbReference>
<dbReference type="GO" id="GO:0051646">
    <property type="term" value="P:mitochondrion localization"/>
    <property type="evidence" value="ECO:0007669"/>
    <property type="project" value="TreeGrafter"/>
</dbReference>
<comment type="subcellular location">
    <subcellularLocation>
        <location evidence="1">Membrane</location>
    </subcellularLocation>
</comment>
<organism evidence="7 8">
    <name type="scientific">Ephemerocybe angulata</name>
    <dbReference type="NCBI Taxonomy" id="980116"/>
    <lineage>
        <taxon>Eukaryota</taxon>
        <taxon>Fungi</taxon>
        <taxon>Dikarya</taxon>
        <taxon>Basidiomycota</taxon>
        <taxon>Agaricomycotina</taxon>
        <taxon>Agaricomycetes</taxon>
        <taxon>Agaricomycetidae</taxon>
        <taxon>Agaricales</taxon>
        <taxon>Agaricineae</taxon>
        <taxon>Psathyrellaceae</taxon>
        <taxon>Ephemerocybe</taxon>
    </lineage>
</organism>
<feature type="region of interest" description="Disordered" evidence="6">
    <location>
        <begin position="1"/>
        <end position="32"/>
    </location>
</feature>